<evidence type="ECO:0000313" key="6">
    <source>
        <dbReference type="EMBL" id="OTA28001.1"/>
    </source>
</evidence>
<sequence length="283" mass="31001">MTPSRTPDLSNNHPSSSDMATADVEAIGAHCQHPYCHQLDFLPFKCDSCKGRRMGTETSPIREPLLRPSTPRPNILTHEKQCAEPSCKTLIDTPLVTGVHCDKCNRSYCLKHRFTNDHNCANLTPLGARPARAGPTQRERGIAALDKLRAWGLKKKDSLPKTPQTKTKAAAAQRIQEIATLKKTAKGDPSIPADKRIYLYVEASSDTLSAKIPKGTFFYNRDFTVGRMLDLAAKSLQVSNLNNRSESEEDKLRVFHVEGSGNTVVLLRGVGPGMVGTPENAVG</sequence>
<evidence type="ECO:0000256" key="3">
    <source>
        <dbReference type="ARBA" id="ARBA00022833"/>
    </source>
</evidence>
<dbReference type="InterPro" id="IPR035896">
    <property type="entry name" value="AN1-like_Znf"/>
</dbReference>
<dbReference type="STRING" id="1157616.A0A1Z5T0F6"/>
<evidence type="ECO:0000256" key="1">
    <source>
        <dbReference type="ARBA" id="ARBA00022723"/>
    </source>
</evidence>
<evidence type="ECO:0000259" key="5">
    <source>
        <dbReference type="PROSITE" id="PS51039"/>
    </source>
</evidence>
<organism evidence="6 7">
    <name type="scientific">Hortaea werneckii EXF-2000</name>
    <dbReference type="NCBI Taxonomy" id="1157616"/>
    <lineage>
        <taxon>Eukaryota</taxon>
        <taxon>Fungi</taxon>
        <taxon>Dikarya</taxon>
        <taxon>Ascomycota</taxon>
        <taxon>Pezizomycotina</taxon>
        <taxon>Dothideomycetes</taxon>
        <taxon>Dothideomycetidae</taxon>
        <taxon>Mycosphaerellales</taxon>
        <taxon>Teratosphaeriaceae</taxon>
        <taxon>Hortaea</taxon>
    </lineage>
</organism>
<keyword evidence="3" id="KW-0862">Zinc</keyword>
<dbReference type="InterPro" id="IPR000058">
    <property type="entry name" value="Znf_AN1"/>
</dbReference>
<dbReference type="VEuPathDB" id="FungiDB:BTJ68_09590"/>
<dbReference type="SMART" id="SM00154">
    <property type="entry name" value="ZnF_AN1"/>
    <property type="match status" value="1"/>
</dbReference>
<proteinExistence type="predicted"/>
<dbReference type="Pfam" id="PF01428">
    <property type="entry name" value="zf-AN1"/>
    <property type="match status" value="1"/>
</dbReference>
<dbReference type="GO" id="GO:0008270">
    <property type="term" value="F:zinc ion binding"/>
    <property type="evidence" value="ECO:0007669"/>
    <property type="project" value="UniProtKB-KW"/>
</dbReference>
<dbReference type="PROSITE" id="PS51039">
    <property type="entry name" value="ZF_AN1"/>
    <property type="match status" value="1"/>
</dbReference>
<dbReference type="PANTHER" id="PTHR14677:SF40">
    <property type="entry name" value="CDC48-ASSOCIATED UBIQUITIN-LIKE_ZINC FINGER PROTEIN 1"/>
    <property type="match status" value="1"/>
</dbReference>
<gene>
    <name evidence="6" type="ORF">BTJ68_09590</name>
</gene>
<comment type="caution">
    <text evidence="6">The sequence shown here is derived from an EMBL/GenBank/DDBJ whole genome shotgun (WGS) entry which is preliminary data.</text>
</comment>
<dbReference type="Gene3D" id="4.10.1110.10">
    <property type="entry name" value="AN1-like Zinc finger"/>
    <property type="match status" value="2"/>
</dbReference>
<keyword evidence="7" id="KW-1185">Reference proteome</keyword>
<dbReference type="Proteomes" id="UP000194280">
    <property type="component" value="Unassembled WGS sequence"/>
</dbReference>
<accession>A0A1Z5T0F6</accession>
<dbReference type="AlphaFoldDB" id="A0A1Z5T0F6"/>
<reference evidence="6 7" key="1">
    <citation type="submission" date="2017-01" db="EMBL/GenBank/DDBJ databases">
        <title>The recent genome duplication of the halophilic yeast Hortaea werneckii: insights from long-read sequencing.</title>
        <authorList>
            <person name="Sinha S."/>
            <person name="Flibotte S."/>
            <person name="Neira M."/>
            <person name="Lenassi M."/>
            <person name="Gostincar C."/>
            <person name="Stajich J.E."/>
            <person name="Nislow C.E."/>
        </authorList>
    </citation>
    <scope>NUCLEOTIDE SEQUENCE [LARGE SCALE GENOMIC DNA]</scope>
    <source>
        <strain evidence="6 7">EXF-2000</strain>
    </source>
</reference>
<dbReference type="InParanoid" id="A0A1Z5T0F6"/>
<evidence type="ECO:0000256" key="2">
    <source>
        <dbReference type="ARBA" id="ARBA00022771"/>
    </source>
</evidence>
<evidence type="ECO:0000313" key="7">
    <source>
        <dbReference type="Proteomes" id="UP000194280"/>
    </source>
</evidence>
<dbReference type="GO" id="GO:0005737">
    <property type="term" value="C:cytoplasm"/>
    <property type="evidence" value="ECO:0007669"/>
    <property type="project" value="TreeGrafter"/>
</dbReference>
<dbReference type="FunCoup" id="A0A1Z5T0F6">
    <property type="interactions" value="376"/>
</dbReference>
<dbReference type="OrthoDB" id="431929at2759"/>
<dbReference type="EMBL" id="MUNK01000167">
    <property type="protein sequence ID" value="OTA28001.1"/>
    <property type="molecule type" value="Genomic_DNA"/>
</dbReference>
<evidence type="ECO:0000256" key="4">
    <source>
        <dbReference type="PROSITE-ProRule" id="PRU00449"/>
    </source>
</evidence>
<name>A0A1Z5T0F6_HORWE</name>
<protein>
    <recommendedName>
        <fullName evidence="5">AN1-type domain-containing protein</fullName>
    </recommendedName>
</protein>
<dbReference type="PANTHER" id="PTHR14677">
    <property type="entry name" value="ARSENITE INDUCUBLE RNA ASSOCIATED PROTEIN AIP-1-RELATED"/>
    <property type="match status" value="1"/>
</dbReference>
<dbReference type="InterPro" id="IPR057358">
    <property type="entry name" value="UBL_ZFAND1-like"/>
</dbReference>
<feature type="domain" description="AN1-type" evidence="5">
    <location>
        <begin position="76"/>
        <end position="128"/>
    </location>
</feature>
<keyword evidence="2 4" id="KW-0863">Zinc-finger</keyword>
<keyword evidence="1" id="KW-0479">Metal-binding</keyword>
<dbReference type="SUPFAM" id="SSF118310">
    <property type="entry name" value="AN1-like Zinc finger"/>
    <property type="match status" value="2"/>
</dbReference>
<dbReference type="Pfam" id="PF25327">
    <property type="entry name" value="UBL_ZFAND1"/>
    <property type="match status" value="1"/>
</dbReference>